<gene>
    <name evidence="2" type="ORF">QYE76_004848</name>
</gene>
<evidence type="ECO:0008006" key="4">
    <source>
        <dbReference type="Google" id="ProtNLM"/>
    </source>
</evidence>
<dbReference type="Pfam" id="PF04827">
    <property type="entry name" value="Plant_tran"/>
    <property type="match status" value="1"/>
</dbReference>
<comment type="caution">
    <text evidence="2">The sequence shown here is derived from an EMBL/GenBank/DDBJ whole genome shotgun (WGS) entry which is preliminary data.</text>
</comment>
<dbReference type="Proteomes" id="UP001231189">
    <property type="component" value="Unassembled WGS sequence"/>
</dbReference>
<organism evidence="2 3">
    <name type="scientific">Lolium multiflorum</name>
    <name type="common">Italian ryegrass</name>
    <name type="synonym">Lolium perenne subsp. multiflorum</name>
    <dbReference type="NCBI Taxonomy" id="4521"/>
    <lineage>
        <taxon>Eukaryota</taxon>
        <taxon>Viridiplantae</taxon>
        <taxon>Streptophyta</taxon>
        <taxon>Embryophyta</taxon>
        <taxon>Tracheophyta</taxon>
        <taxon>Spermatophyta</taxon>
        <taxon>Magnoliopsida</taxon>
        <taxon>Liliopsida</taxon>
        <taxon>Poales</taxon>
        <taxon>Poaceae</taxon>
        <taxon>BOP clade</taxon>
        <taxon>Pooideae</taxon>
        <taxon>Poodae</taxon>
        <taxon>Poeae</taxon>
        <taxon>Poeae Chloroplast Group 2 (Poeae type)</taxon>
        <taxon>Loliodinae</taxon>
        <taxon>Loliinae</taxon>
        <taxon>Lolium</taxon>
    </lineage>
</organism>
<dbReference type="EMBL" id="JAUUTY010000005">
    <property type="protein sequence ID" value="KAK1630533.1"/>
    <property type="molecule type" value="Genomic_DNA"/>
</dbReference>
<feature type="compositionally biased region" description="Acidic residues" evidence="1">
    <location>
        <begin position="24"/>
        <end position="43"/>
    </location>
</feature>
<sequence length="170" mass="19855">MIKKMRGSNPTPIWKKRKMKDYEPSEEDEDEAGEDEEEEEDPEYVTNIESKEKLIPSTIPLAVHGGHNDINVMHRSLVFVEGHGLEVNYDINGQAYTKGYYLADGIYPKWSTFVKTIRDPFTKKKSSFAKRHESCKKDIERAFGVLQSRFAIVRYLAFQWSTNQMWEINE</sequence>
<dbReference type="AlphaFoldDB" id="A0AAD8RSR9"/>
<evidence type="ECO:0000313" key="3">
    <source>
        <dbReference type="Proteomes" id="UP001231189"/>
    </source>
</evidence>
<reference evidence="2" key="1">
    <citation type="submission" date="2023-07" db="EMBL/GenBank/DDBJ databases">
        <title>A chromosome-level genome assembly of Lolium multiflorum.</title>
        <authorList>
            <person name="Chen Y."/>
            <person name="Copetti D."/>
            <person name="Kolliker R."/>
            <person name="Studer B."/>
        </authorList>
    </citation>
    <scope>NUCLEOTIDE SEQUENCE</scope>
    <source>
        <strain evidence="2">02402/16</strain>
        <tissue evidence="2">Leaf</tissue>
    </source>
</reference>
<feature type="region of interest" description="Disordered" evidence="1">
    <location>
        <begin position="1"/>
        <end position="49"/>
    </location>
</feature>
<dbReference type="PANTHER" id="PTHR47150:SF6">
    <property type="entry name" value="OS01G0872900 PROTEIN"/>
    <property type="match status" value="1"/>
</dbReference>
<name>A0AAD8RSR9_LOLMU</name>
<dbReference type="PANTHER" id="PTHR47150">
    <property type="entry name" value="OS12G0169200 PROTEIN"/>
    <property type="match status" value="1"/>
</dbReference>
<evidence type="ECO:0000313" key="2">
    <source>
        <dbReference type="EMBL" id="KAK1630533.1"/>
    </source>
</evidence>
<protein>
    <recommendedName>
        <fullName evidence="4">Protein ALP1-like</fullName>
    </recommendedName>
</protein>
<accession>A0AAD8RSR9</accession>
<dbReference type="InterPro" id="IPR006912">
    <property type="entry name" value="Harbinger_derived_prot"/>
</dbReference>
<keyword evidence="3" id="KW-1185">Reference proteome</keyword>
<proteinExistence type="predicted"/>
<evidence type="ECO:0000256" key="1">
    <source>
        <dbReference type="SAM" id="MobiDB-lite"/>
    </source>
</evidence>